<protein>
    <submittedName>
        <fullName evidence="2">Uncharacterized protein</fullName>
    </submittedName>
</protein>
<dbReference type="Proteomes" id="UP000799764">
    <property type="component" value="Unassembled WGS sequence"/>
</dbReference>
<name>A0A9P4P603_9PLEO</name>
<evidence type="ECO:0000313" key="3">
    <source>
        <dbReference type="Proteomes" id="UP000799764"/>
    </source>
</evidence>
<proteinExistence type="predicted"/>
<keyword evidence="1" id="KW-0732">Signal</keyword>
<dbReference type="Gene3D" id="3.30.465.10">
    <property type="match status" value="1"/>
</dbReference>
<comment type="caution">
    <text evidence="2">The sequence shown here is derived from an EMBL/GenBank/DDBJ whole genome shotgun (WGS) entry which is preliminary data.</text>
</comment>
<gene>
    <name evidence="2" type="ORF">P171DRAFT_492241</name>
</gene>
<dbReference type="InterPro" id="IPR016169">
    <property type="entry name" value="FAD-bd_PCMH_sub2"/>
</dbReference>
<evidence type="ECO:0000256" key="1">
    <source>
        <dbReference type="SAM" id="SignalP"/>
    </source>
</evidence>
<reference evidence="2" key="1">
    <citation type="journal article" date="2020" name="Stud. Mycol.">
        <title>101 Dothideomycetes genomes: a test case for predicting lifestyles and emergence of pathogens.</title>
        <authorList>
            <person name="Haridas S."/>
            <person name="Albert R."/>
            <person name="Binder M."/>
            <person name="Bloem J."/>
            <person name="Labutti K."/>
            <person name="Salamov A."/>
            <person name="Andreopoulos B."/>
            <person name="Baker S."/>
            <person name="Barry K."/>
            <person name="Bills G."/>
            <person name="Bluhm B."/>
            <person name="Cannon C."/>
            <person name="Castanera R."/>
            <person name="Culley D."/>
            <person name="Daum C."/>
            <person name="Ezra D."/>
            <person name="Gonzalez J."/>
            <person name="Henrissat B."/>
            <person name="Kuo A."/>
            <person name="Liang C."/>
            <person name="Lipzen A."/>
            <person name="Lutzoni F."/>
            <person name="Magnuson J."/>
            <person name="Mondo S."/>
            <person name="Nolan M."/>
            <person name="Ohm R."/>
            <person name="Pangilinan J."/>
            <person name="Park H.-J."/>
            <person name="Ramirez L."/>
            <person name="Alfaro M."/>
            <person name="Sun H."/>
            <person name="Tritt A."/>
            <person name="Yoshinaga Y."/>
            <person name="Zwiers L.-H."/>
            <person name="Turgeon B."/>
            <person name="Goodwin S."/>
            <person name="Spatafora J."/>
            <person name="Crous P."/>
            <person name="Grigoriev I."/>
        </authorList>
    </citation>
    <scope>NUCLEOTIDE SEQUENCE</scope>
    <source>
        <strain evidence="2">CBS 690.94</strain>
    </source>
</reference>
<keyword evidence="3" id="KW-1185">Reference proteome</keyword>
<accession>A0A9P4P603</accession>
<organism evidence="2 3">
    <name type="scientific">Karstenula rhodostoma CBS 690.94</name>
    <dbReference type="NCBI Taxonomy" id="1392251"/>
    <lineage>
        <taxon>Eukaryota</taxon>
        <taxon>Fungi</taxon>
        <taxon>Dikarya</taxon>
        <taxon>Ascomycota</taxon>
        <taxon>Pezizomycotina</taxon>
        <taxon>Dothideomycetes</taxon>
        <taxon>Pleosporomycetidae</taxon>
        <taxon>Pleosporales</taxon>
        <taxon>Massarineae</taxon>
        <taxon>Didymosphaeriaceae</taxon>
        <taxon>Karstenula</taxon>
    </lineage>
</organism>
<evidence type="ECO:0000313" key="2">
    <source>
        <dbReference type="EMBL" id="KAF2437503.1"/>
    </source>
</evidence>
<feature type="chain" id="PRO_5040459180" evidence="1">
    <location>
        <begin position="17"/>
        <end position="160"/>
    </location>
</feature>
<dbReference type="AlphaFoldDB" id="A0A9P4P603"/>
<feature type="signal peptide" evidence="1">
    <location>
        <begin position="1"/>
        <end position="16"/>
    </location>
</feature>
<sequence>MHLFLLLALTAALTEATLPSYRETAKFDSRITSPDWTVRPQALKDYFVFKPPFSEASTSTIAPSTPEERGVELGVLVSDPRRVHVSLRMQYKFSVKSEGHASMQGTSNIDNGITIHLQNLKKIQQSHTKKILAFGLGPQVGICLHGAAQAWDTGQWSERL</sequence>
<dbReference type="EMBL" id="MU001516">
    <property type="protein sequence ID" value="KAF2437503.1"/>
    <property type="molecule type" value="Genomic_DNA"/>
</dbReference>